<dbReference type="Gene3D" id="3.20.20.70">
    <property type="entry name" value="Aldolase class I"/>
    <property type="match status" value="1"/>
</dbReference>
<evidence type="ECO:0000256" key="4">
    <source>
        <dbReference type="ARBA" id="ARBA00001947"/>
    </source>
</evidence>
<evidence type="ECO:0000256" key="12">
    <source>
        <dbReference type="PIRSR" id="PIRSR001461-1"/>
    </source>
</evidence>
<gene>
    <name evidence="15" type="primary">rpe</name>
    <name evidence="15" type="ORF">GXP70_06925</name>
</gene>
<keyword evidence="13" id="KW-0170">Cobalt</keyword>
<dbReference type="GO" id="GO:0005737">
    <property type="term" value="C:cytoplasm"/>
    <property type="evidence" value="ECO:0007669"/>
    <property type="project" value="UniProtKB-ARBA"/>
</dbReference>
<dbReference type="InterPro" id="IPR000056">
    <property type="entry name" value="Ribul_P_3_epim-like"/>
</dbReference>
<dbReference type="PROSITE" id="PS01085">
    <property type="entry name" value="RIBUL_P_3_EPIMER_1"/>
    <property type="match status" value="1"/>
</dbReference>
<feature type="active site" description="Proton acceptor" evidence="12">
    <location>
        <position position="35"/>
    </location>
</feature>
<organism evidence="15 16">
    <name type="scientific">Paenibacillus lycopersici</name>
    <dbReference type="NCBI Taxonomy" id="2704462"/>
    <lineage>
        <taxon>Bacteria</taxon>
        <taxon>Bacillati</taxon>
        <taxon>Bacillota</taxon>
        <taxon>Bacilli</taxon>
        <taxon>Bacillales</taxon>
        <taxon>Paenibacillaceae</taxon>
        <taxon>Paenibacillus</taxon>
    </lineage>
</organism>
<evidence type="ECO:0000256" key="1">
    <source>
        <dbReference type="ARBA" id="ARBA00001782"/>
    </source>
</evidence>
<comment type="cofactor">
    <cofactor evidence="2">
        <name>Mn(2+)</name>
        <dbReference type="ChEBI" id="CHEBI:29035"/>
    </cofactor>
</comment>
<evidence type="ECO:0000256" key="8">
    <source>
        <dbReference type="ARBA" id="ARBA00022723"/>
    </source>
</evidence>
<dbReference type="GO" id="GO:0046872">
    <property type="term" value="F:metal ion binding"/>
    <property type="evidence" value="ECO:0007669"/>
    <property type="project" value="UniProtKB-KW"/>
</dbReference>
<evidence type="ECO:0000313" key="16">
    <source>
        <dbReference type="Proteomes" id="UP000476064"/>
    </source>
</evidence>
<feature type="binding site" evidence="14">
    <location>
        <position position="8"/>
    </location>
    <ligand>
        <name>substrate</name>
    </ligand>
</feature>
<dbReference type="FunFam" id="3.20.20.70:FF:000004">
    <property type="entry name" value="Ribulose-phosphate 3-epimerase"/>
    <property type="match status" value="1"/>
</dbReference>
<dbReference type="AlphaFoldDB" id="A0A6C0FZR0"/>
<dbReference type="NCBIfam" id="NF004076">
    <property type="entry name" value="PRK05581.1-4"/>
    <property type="match status" value="1"/>
</dbReference>
<feature type="binding site" evidence="14">
    <location>
        <position position="66"/>
    </location>
    <ligand>
        <name>substrate</name>
    </ligand>
</feature>
<feature type="binding site" evidence="13">
    <location>
        <position position="66"/>
    </location>
    <ligand>
        <name>a divalent metal cation</name>
        <dbReference type="ChEBI" id="CHEBI:60240"/>
    </ligand>
</feature>
<comment type="cofactor">
    <cofactor evidence="3">
        <name>Co(2+)</name>
        <dbReference type="ChEBI" id="CHEBI:48828"/>
    </cofactor>
</comment>
<dbReference type="Proteomes" id="UP000476064">
    <property type="component" value="Chromosome"/>
</dbReference>
<dbReference type="RefSeq" id="WP_162355776.1">
    <property type="nucleotide sequence ID" value="NZ_CP048209.1"/>
</dbReference>
<feature type="binding site" evidence="13">
    <location>
        <position position="33"/>
    </location>
    <ligand>
        <name>a divalent metal cation</name>
        <dbReference type="ChEBI" id="CHEBI:60240"/>
    </ligand>
</feature>
<comment type="catalytic activity">
    <reaction evidence="1 11">
        <text>D-ribulose 5-phosphate = D-xylulose 5-phosphate</text>
        <dbReference type="Rhea" id="RHEA:13677"/>
        <dbReference type="ChEBI" id="CHEBI:57737"/>
        <dbReference type="ChEBI" id="CHEBI:58121"/>
        <dbReference type="EC" id="5.1.3.1"/>
    </reaction>
</comment>
<dbReference type="InterPro" id="IPR011060">
    <property type="entry name" value="RibuloseP-bd_barrel"/>
</dbReference>
<keyword evidence="11" id="KW-0119">Carbohydrate metabolism</keyword>
<evidence type="ECO:0000256" key="11">
    <source>
        <dbReference type="PIRNR" id="PIRNR001461"/>
    </source>
</evidence>
<comment type="cofactor">
    <cofactor evidence="5">
        <name>Fe(2+)</name>
        <dbReference type="ChEBI" id="CHEBI:29033"/>
    </cofactor>
</comment>
<dbReference type="GO" id="GO:0005975">
    <property type="term" value="P:carbohydrate metabolic process"/>
    <property type="evidence" value="ECO:0007669"/>
    <property type="project" value="InterPro"/>
</dbReference>
<feature type="active site" description="Proton donor" evidence="12">
    <location>
        <position position="176"/>
    </location>
</feature>
<evidence type="ECO:0000256" key="14">
    <source>
        <dbReference type="PIRSR" id="PIRSR001461-3"/>
    </source>
</evidence>
<name>A0A6C0FZR0_9BACL</name>
<sequence length="225" mass="24789">MAGKISPSMMCADFRRLEQTIGAFEQAGVEYLHIDIMDGRFVPNFTLGPDFVRTLREMTAIPIDLHLMVERPEDHLHLFPIQPGDIVSVHQEASVHLQRTLQEIRSRGARPSVALNPATPIYTVDDILDDLDVVLVMTVNPGFAGQKLVPATLRKIANMKRHLAEMGYGGVEIEVDGNISYENAVKMQAAGADIFVAGTSSIFKKDADLLELTEKFRASITSSIA</sequence>
<evidence type="ECO:0000256" key="13">
    <source>
        <dbReference type="PIRSR" id="PIRSR001461-2"/>
    </source>
</evidence>
<dbReference type="InterPro" id="IPR013785">
    <property type="entry name" value="Aldolase_TIM"/>
</dbReference>
<evidence type="ECO:0000256" key="7">
    <source>
        <dbReference type="ARBA" id="ARBA00013188"/>
    </source>
</evidence>
<feature type="binding site" evidence="13">
    <location>
        <position position="176"/>
    </location>
    <ligand>
        <name>a divalent metal cation</name>
        <dbReference type="ChEBI" id="CHEBI:60240"/>
    </ligand>
</feature>
<feature type="binding site" evidence="13">
    <location>
        <position position="35"/>
    </location>
    <ligand>
        <name>a divalent metal cation</name>
        <dbReference type="ChEBI" id="CHEBI:60240"/>
    </ligand>
</feature>
<proteinExistence type="inferred from homology"/>
<evidence type="ECO:0000256" key="5">
    <source>
        <dbReference type="ARBA" id="ARBA00001954"/>
    </source>
</evidence>
<keyword evidence="8 13" id="KW-0479">Metal-binding</keyword>
<keyword evidence="16" id="KW-1185">Reference proteome</keyword>
<dbReference type="EMBL" id="CP048209">
    <property type="protein sequence ID" value="QHT59710.1"/>
    <property type="molecule type" value="Genomic_DNA"/>
</dbReference>
<keyword evidence="9 11" id="KW-0413">Isomerase</keyword>
<keyword evidence="13" id="KW-0464">Manganese</keyword>
<dbReference type="EC" id="5.1.3.1" evidence="7 10"/>
<evidence type="ECO:0000313" key="15">
    <source>
        <dbReference type="EMBL" id="QHT59710.1"/>
    </source>
</evidence>
<dbReference type="CDD" id="cd00429">
    <property type="entry name" value="RPE"/>
    <property type="match status" value="1"/>
</dbReference>
<dbReference type="Pfam" id="PF00834">
    <property type="entry name" value="Ribul_P_3_epim"/>
    <property type="match status" value="1"/>
</dbReference>
<comment type="cofactor">
    <cofactor evidence="13">
        <name>a divalent metal cation</name>
        <dbReference type="ChEBI" id="CHEBI:60240"/>
    </cofactor>
    <text evidence="13">Binds 1 divalent metal cation per subunit.</text>
</comment>
<dbReference type="PANTHER" id="PTHR11749">
    <property type="entry name" value="RIBULOSE-5-PHOSPHATE-3-EPIMERASE"/>
    <property type="match status" value="1"/>
</dbReference>
<dbReference type="SUPFAM" id="SSF51366">
    <property type="entry name" value="Ribulose-phoshate binding barrel"/>
    <property type="match status" value="1"/>
</dbReference>
<dbReference type="KEGG" id="plyc:GXP70_06925"/>
<keyword evidence="13" id="KW-0862">Zinc</keyword>
<feature type="binding site" evidence="14">
    <location>
        <begin position="142"/>
        <end position="145"/>
    </location>
    <ligand>
        <name>substrate</name>
    </ligand>
</feature>
<dbReference type="GO" id="GO:0004750">
    <property type="term" value="F:D-ribulose-phosphate 3-epimerase activity"/>
    <property type="evidence" value="ECO:0007669"/>
    <property type="project" value="UniProtKB-UniRule"/>
</dbReference>
<evidence type="ECO:0000256" key="2">
    <source>
        <dbReference type="ARBA" id="ARBA00001936"/>
    </source>
</evidence>
<comment type="cofactor">
    <cofactor evidence="4">
        <name>Zn(2+)</name>
        <dbReference type="ChEBI" id="CHEBI:29105"/>
    </cofactor>
</comment>
<protein>
    <recommendedName>
        <fullName evidence="7 10">Ribulose-phosphate 3-epimerase</fullName>
        <ecNumber evidence="7 10">5.1.3.1</ecNumber>
    </recommendedName>
</protein>
<comment type="similarity">
    <text evidence="6 11">Belongs to the ribulose-phosphate 3-epimerase family.</text>
</comment>
<evidence type="ECO:0000256" key="9">
    <source>
        <dbReference type="ARBA" id="ARBA00023235"/>
    </source>
</evidence>
<evidence type="ECO:0000256" key="10">
    <source>
        <dbReference type="NCBIfam" id="TIGR01163"/>
    </source>
</evidence>
<dbReference type="InterPro" id="IPR026019">
    <property type="entry name" value="Ribul_P_3_epim"/>
</dbReference>
<dbReference type="GO" id="GO:0006098">
    <property type="term" value="P:pentose-phosphate shunt"/>
    <property type="evidence" value="ECO:0007669"/>
    <property type="project" value="UniProtKB-UniRule"/>
</dbReference>
<evidence type="ECO:0000256" key="6">
    <source>
        <dbReference type="ARBA" id="ARBA00009541"/>
    </source>
</evidence>
<accession>A0A6C0FZR0</accession>
<evidence type="ECO:0000256" key="3">
    <source>
        <dbReference type="ARBA" id="ARBA00001941"/>
    </source>
</evidence>
<dbReference type="NCBIfam" id="TIGR01163">
    <property type="entry name" value="rpe"/>
    <property type="match status" value="1"/>
</dbReference>
<dbReference type="PIRSF" id="PIRSF001461">
    <property type="entry name" value="RPE"/>
    <property type="match status" value="1"/>
</dbReference>
<reference evidence="15 16" key="1">
    <citation type="submission" date="2020-01" db="EMBL/GenBank/DDBJ databases">
        <title>Paenibacillus sp. nov., isolated from tomato rhizosphere.</title>
        <authorList>
            <person name="Weon H.-Y."/>
            <person name="Lee S.A."/>
        </authorList>
    </citation>
    <scope>NUCLEOTIDE SEQUENCE [LARGE SCALE GENOMIC DNA]</scope>
    <source>
        <strain evidence="15 16">12200R-189</strain>
    </source>
</reference>